<dbReference type="EMBL" id="CP001857">
    <property type="protein sequence ID" value="ADB58574.1"/>
    <property type="molecule type" value="Genomic_DNA"/>
</dbReference>
<gene>
    <name evidence="1" type="ordered locus">Arcpr_1528</name>
</gene>
<dbReference type="PaxDb" id="572546-Arcpr_1528"/>
<accession>D2REN0</accession>
<reference evidence="1 2" key="1">
    <citation type="journal article" date="2010" name="Stand. Genomic Sci.">
        <title>Complete genome sequence of Archaeoglobus profundus type strain (AV18).</title>
        <authorList>
            <person name="von Jan M."/>
            <person name="Lapidus A."/>
            <person name="Del Rio T.G."/>
            <person name="Copeland A."/>
            <person name="Tice H."/>
            <person name="Cheng J.F."/>
            <person name="Lucas S."/>
            <person name="Chen F."/>
            <person name="Nolan M."/>
            <person name="Goodwin L."/>
            <person name="Han C."/>
            <person name="Pitluck S."/>
            <person name="Liolios K."/>
            <person name="Ivanova N."/>
            <person name="Mavromatis K."/>
            <person name="Ovchinnikova G."/>
            <person name="Chertkov O."/>
            <person name="Pati A."/>
            <person name="Chen A."/>
            <person name="Palaniappan K."/>
            <person name="Land M."/>
            <person name="Hauser L."/>
            <person name="Chang Y.J."/>
            <person name="Jeffries C.D."/>
            <person name="Saunders E."/>
            <person name="Brettin T."/>
            <person name="Detter J.C."/>
            <person name="Chain P."/>
            <person name="Eichinger K."/>
            <person name="Huber H."/>
            <person name="Spring S."/>
            <person name="Rohde M."/>
            <person name="Goker M."/>
            <person name="Wirth R."/>
            <person name="Woyke T."/>
            <person name="Bristow J."/>
            <person name="Eisen J.A."/>
            <person name="Markowitz V."/>
            <person name="Hugenholtz P."/>
            <person name="Kyrpides N.C."/>
            <person name="Klenk H.P."/>
        </authorList>
    </citation>
    <scope>NUCLEOTIDE SEQUENCE [LARGE SCALE GENOMIC DNA]</scope>
    <source>
        <strain evidence="2">DSM 5631 / JCM 9629 / NBRC 100127 / Av18</strain>
    </source>
</reference>
<dbReference type="HOGENOM" id="CLU_2893020_0_0_2"/>
<dbReference type="Proteomes" id="UP000001901">
    <property type="component" value="Chromosome"/>
</dbReference>
<organism evidence="1 2">
    <name type="scientific">Archaeoglobus profundus (strain DSM 5631 / JCM 9629 / NBRC 100127 / Av18)</name>
    <dbReference type="NCBI Taxonomy" id="572546"/>
    <lineage>
        <taxon>Archaea</taxon>
        <taxon>Methanobacteriati</taxon>
        <taxon>Methanobacteriota</taxon>
        <taxon>Archaeoglobi</taxon>
        <taxon>Archaeoglobales</taxon>
        <taxon>Archaeoglobaceae</taxon>
        <taxon>Archaeoglobus</taxon>
    </lineage>
</organism>
<proteinExistence type="predicted"/>
<evidence type="ECO:0000313" key="1">
    <source>
        <dbReference type="EMBL" id="ADB58574.1"/>
    </source>
</evidence>
<keyword evidence="2" id="KW-1185">Reference proteome</keyword>
<dbReference type="AlphaFoldDB" id="D2REN0"/>
<protein>
    <submittedName>
        <fullName evidence="1">Uncharacterized protein</fullName>
    </submittedName>
</protein>
<dbReference type="GeneID" id="58788617"/>
<dbReference type="STRING" id="572546.Arcpr_1528"/>
<name>D2REN0_ARCPA</name>
<dbReference type="RefSeq" id="WP_012940910.1">
    <property type="nucleotide sequence ID" value="NC_013741.1"/>
</dbReference>
<dbReference type="KEGG" id="apo:Arcpr_1528"/>
<sequence>MQVFERVEKWKREHRKEWKEIEKTLKLLDELGLRRKFGPEPLIPGYNYDIEASDSKSYSFEL</sequence>
<evidence type="ECO:0000313" key="2">
    <source>
        <dbReference type="Proteomes" id="UP000001901"/>
    </source>
</evidence>